<name>A0ABY9CP56_VITVI</name>
<proteinExistence type="inferred from homology"/>
<dbReference type="Proteomes" id="UP001227230">
    <property type="component" value="Chromosome 10"/>
</dbReference>
<organism evidence="5 6">
    <name type="scientific">Vitis vinifera</name>
    <name type="common">Grape</name>
    <dbReference type="NCBI Taxonomy" id="29760"/>
    <lineage>
        <taxon>Eukaryota</taxon>
        <taxon>Viridiplantae</taxon>
        <taxon>Streptophyta</taxon>
        <taxon>Embryophyta</taxon>
        <taxon>Tracheophyta</taxon>
        <taxon>Spermatophyta</taxon>
        <taxon>Magnoliopsida</taxon>
        <taxon>eudicotyledons</taxon>
        <taxon>Gunneridae</taxon>
        <taxon>Pentapetalae</taxon>
        <taxon>rosids</taxon>
        <taxon>Vitales</taxon>
        <taxon>Vitaceae</taxon>
        <taxon>Viteae</taxon>
        <taxon>Vitis</taxon>
    </lineage>
</organism>
<evidence type="ECO:0000256" key="2">
    <source>
        <dbReference type="ARBA" id="ARBA00022980"/>
    </source>
</evidence>
<dbReference type="Gene3D" id="3.30.1230.20">
    <property type="match status" value="1"/>
</dbReference>
<evidence type="ECO:0000256" key="3">
    <source>
        <dbReference type="ARBA" id="ARBA00023274"/>
    </source>
</evidence>
<dbReference type="Pfam" id="PF01249">
    <property type="entry name" value="Ribosomal_S21e"/>
    <property type="match status" value="1"/>
</dbReference>
<comment type="similarity">
    <text evidence="1 4">Belongs to the eukaryotic ribosomal protein eS21 family.</text>
</comment>
<keyword evidence="6" id="KW-1185">Reference proteome</keyword>
<dbReference type="InterPro" id="IPR038579">
    <property type="entry name" value="Ribosomal_eS21_sf"/>
</dbReference>
<keyword evidence="3 4" id="KW-0687">Ribonucleoprotein</keyword>
<dbReference type="PIRSF" id="PIRSF002148">
    <property type="entry name" value="Ribosomal_S21e"/>
    <property type="match status" value="1"/>
</dbReference>
<evidence type="ECO:0000313" key="6">
    <source>
        <dbReference type="Proteomes" id="UP001227230"/>
    </source>
</evidence>
<evidence type="ECO:0000256" key="1">
    <source>
        <dbReference type="ARBA" id="ARBA00010228"/>
    </source>
</evidence>
<dbReference type="PANTHER" id="PTHR10442">
    <property type="entry name" value="40S RIBOSOMAL PROTEIN S21"/>
    <property type="match status" value="1"/>
</dbReference>
<accession>A0ABY9CP56</accession>
<gene>
    <name evidence="5" type="ORF">VitviT2T_015628</name>
</gene>
<evidence type="ECO:0000256" key="4">
    <source>
        <dbReference type="PIRNR" id="PIRNR002148"/>
    </source>
</evidence>
<reference evidence="5 6" key="1">
    <citation type="journal article" date="2023" name="Hortic Res">
        <title>The complete reference genome for grapevine (Vitis vinifera L.) genetics and breeding.</title>
        <authorList>
            <person name="Shi X."/>
            <person name="Cao S."/>
            <person name="Wang X."/>
            <person name="Huang S."/>
            <person name="Wang Y."/>
            <person name="Liu Z."/>
            <person name="Liu W."/>
            <person name="Leng X."/>
            <person name="Peng Y."/>
            <person name="Wang N."/>
            <person name="Wang Y."/>
            <person name="Ma Z."/>
            <person name="Xu X."/>
            <person name="Zhang F."/>
            <person name="Xue H."/>
            <person name="Zhong H."/>
            <person name="Wang Y."/>
            <person name="Zhang K."/>
            <person name="Velt A."/>
            <person name="Avia K."/>
            <person name="Holtgrawe D."/>
            <person name="Grimplet J."/>
            <person name="Matus J.T."/>
            <person name="Ware D."/>
            <person name="Wu X."/>
            <person name="Wang H."/>
            <person name="Liu C."/>
            <person name="Fang Y."/>
            <person name="Rustenholz C."/>
            <person name="Cheng Z."/>
            <person name="Xiao H."/>
            <person name="Zhou Y."/>
        </authorList>
    </citation>
    <scope>NUCLEOTIDE SEQUENCE [LARGE SCALE GENOMIC DNA]</scope>
    <source>
        <strain evidence="6">cv. Pinot noir / PN40024</strain>
        <tissue evidence="5">Leaf</tissue>
    </source>
</reference>
<dbReference type="InterPro" id="IPR001931">
    <property type="entry name" value="Ribosomal_eS21"/>
</dbReference>
<keyword evidence="2 4" id="KW-0689">Ribosomal protein</keyword>
<dbReference type="EMBL" id="CP126657">
    <property type="protein sequence ID" value="WJZ96991.1"/>
    <property type="molecule type" value="Genomic_DNA"/>
</dbReference>
<protein>
    <recommendedName>
        <fullName evidence="4">40S ribosomal protein S21</fullName>
    </recommendedName>
</protein>
<evidence type="ECO:0000313" key="5">
    <source>
        <dbReference type="EMBL" id="WJZ96991.1"/>
    </source>
</evidence>
<sequence>MQNEEGQNMNLYIPKKCSATNRLITSKDHASIQINIGHLDEDGVFTGQFSTFVLGGFVRAQADVDRRHLILFHLLGLISKKSH</sequence>